<dbReference type="Proteomes" id="UP000054721">
    <property type="component" value="Unassembled WGS sequence"/>
</dbReference>
<dbReference type="OrthoDB" id="5917269at2759"/>
<dbReference type="EMBL" id="JYDW01000133">
    <property type="protein sequence ID" value="KRZ54635.1"/>
    <property type="molecule type" value="Genomic_DNA"/>
</dbReference>
<evidence type="ECO:0000313" key="2">
    <source>
        <dbReference type="Proteomes" id="UP000054721"/>
    </source>
</evidence>
<sequence>MLFDNMNKIRKSYKILGSIVVSIPACHAGDPGSIPGRGTTNKPIELITIRLCNTCSAITK</sequence>
<evidence type="ECO:0000313" key="1">
    <source>
        <dbReference type="EMBL" id="KRZ54635.1"/>
    </source>
</evidence>
<proteinExistence type="predicted"/>
<accession>A0A0V1L529</accession>
<comment type="caution">
    <text evidence="1">The sequence shown here is derived from an EMBL/GenBank/DDBJ whole genome shotgun (WGS) entry which is preliminary data.</text>
</comment>
<dbReference type="AlphaFoldDB" id="A0A0V1L529"/>
<organism evidence="1 2">
    <name type="scientific">Trichinella nativa</name>
    <dbReference type="NCBI Taxonomy" id="6335"/>
    <lineage>
        <taxon>Eukaryota</taxon>
        <taxon>Metazoa</taxon>
        <taxon>Ecdysozoa</taxon>
        <taxon>Nematoda</taxon>
        <taxon>Enoplea</taxon>
        <taxon>Dorylaimia</taxon>
        <taxon>Trichinellida</taxon>
        <taxon>Trichinellidae</taxon>
        <taxon>Trichinella</taxon>
    </lineage>
</organism>
<protein>
    <submittedName>
        <fullName evidence="1">Uncharacterized protein</fullName>
    </submittedName>
</protein>
<reference evidence="1 2" key="1">
    <citation type="submission" date="2015-05" db="EMBL/GenBank/DDBJ databases">
        <title>Evolution of Trichinella species and genotypes.</title>
        <authorList>
            <person name="Korhonen P.K."/>
            <person name="Edoardo P."/>
            <person name="Giuseppe L.R."/>
            <person name="Gasser R.B."/>
        </authorList>
    </citation>
    <scope>NUCLEOTIDE SEQUENCE [LARGE SCALE GENOMIC DNA]</scope>
    <source>
        <strain evidence="1">ISS10</strain>
    </source>
</reference>
<keyword evidence="2" id="KW-1185">Reference proteome</keyword>
<name>A0A0V1L529_9BILA</name>
<gene>
    <name evidence="1" type="ORF">T02_6019</name>
</gene>